<protein>
    <submittedName>
        <fullName evidence="1">Uncharacterized protein</fullName>
    </submittedName>
</protein>
<reference evidence="1" key="1">
    <citation type="submission" date="2016-04" db="EMBL/GenBank/DDBJ databases">
        <authorList>
            <person name="Tabuchi Yagui T.R."/>
        </authorList>
    </citation>
    <scope>NUCLEOTIDE SEQUENCE [LARGE SCALE GENOMIC DNA]</scope>
    <source>
        <strain evidence="1">NIES-26</strain>
    </source>
</reference>
<evidence type="ECO:0000313" key="2">
    <source>
        <dbReference type="Proteomes" id="UP000252107"/>
    </source>
</evidence>
<evidence type="ECO:0000313" key="1">
    <source>
        <dbReference type="EMBL" id="RCJ30031.1"/>
    </source>
</evidence>
<gene>
    <name evidence="1" type="ORF">A6770_21295</name>
</gene>
<name>A0A367R292_9NOSO</name>
<dbReference type="EMBL" id="LXQD01000277">
    <property type="protein sequence ID" value="RCJ30031.1"/>
    <property type="molecule type" value="Genomic_DNA"/>
</dbReference>
<organism evidence="1 2">
    <name type="scientific">Nostoc minutum NIES-26</name>
    <dbReference type="NCBI Taxonomy" id="1844469"/>
    <lineage>
        <taxon>Bacteria</taxon>
        <taxon>Bacillati</taxon>
        <taxon>Cyanobacteriota</taxon>
        <taxon>Cyanophyceae</taxon>
        <taxon>Nostocales</taxon>
        <taxon>Nostocaceae</taxon>
        <taxon>Nostoc</taxon>
    </lineage>
</organism>
<sequence>MYAIEKLNKRLAIASAISLVITQGLQWEYLLSVVVTASIAISSIQGGRLKLGIQRLTGTVDNLFYGSR</sequence>
<dbReference type="Proteomes" id="UP000252107">
    <property type="component" value="Unassembled WGS sequence"/>
</dbReference>
<accession>A0A367R292</accession>
<keyword evidence="2" id="KW-1185">Reference proteome</keyword>
<comment type="caution">
    <text evidence="1">The sequence shown here is derived from an EMBL/GenBank/DDBJ whole genome shotgun (WGS) entry which is preliminary data.</text>
</comment>
<dbReference type="AlphaFoldDB" id="A0A367R292"/>
<proteinExistence type="predicted"/>